<dbReference type="EMBL" id="JBHUCX010000083">
    <property type="protein sequence ID" value="MFD1677064.1"/>
    <property type="molecule type" value="Genomic_DNA"/>
</dbReference>
<gene>
    <name evidence="2" type="ORF">ACFSB2_20525</name>
</gene>
<proteinExistence type="predicted"/>
<dbReference type="SUPFAM" id="SSF90257">
    <property type="entry name" value="Myosin rod fragments"/>
    <property type="match status" value="1"/>
</dbReference>
<protein>
    <recommendedName>
        <fullName evidence="4">DUF2642 domain-containing protein</fullName>
    </recommendedName>
</protein>
<evidence type="ECO:0000256" key="1">
    <source>
        <dbReference type="SAM" id="Coils"/>
    </source>
</evidence>
<evidence type="ECO:0000313" key="3">
    <source>
        <dbReference type="Proteomes" id="UP001597079"/>
    </source>
</evidence>
<keyword evidence="3" id="KW-1185">Reference proteome</keyword>
<dbReference type="Proteomes" id="UP001597079">
    <property type="component" value="Unassembled WGS sequence"/>
</dbReference>
<dbReference type="Gene3D" id="1.20.5.340">
    <property type="match status" value="1"/>
</dbReference>
<evidence type="ECO:0000313" key="2">
    <source>
        <dbReference type="EMBL" id="MFD1677064.1"/>
    </source>
</evidence>
<comment type="caution">
    <text evidence="2">The sequence shown here is derived from an EMBL/GenBank/DDBJ whole genome shotgun (WGS) entry which is preliminary data.</text>
</comment>
<feature type="coiled-coil region" evidence="1">
    <location>
        <begin position="43"/>
        <end position="105"/>
    </location>
</feature>
<name>A0ABW4JMF7_9BACL</name>
<dbReference type="RefSeq" id="WP_377944973.1">
    <property type="nucleotide sequence ID" value="NZ_JBHUCX010000083.1"/>
</dbReference>
<accession>A0ABW4JMF7</accession>
<reference evidence="3" key="1">
    <citation type="journal article" date="2019" name="Int. J. Syst. Evol. Microbiol.">
        <title>The Global Catalogue of Microorganisms (GCM) 10K type strain sequencing project: providing services to taxonomists for standard genome sequencing and annotation.</title>
        <authorList>
            <consortium name="The Broad Institute Genomics Platform"/>
            <consortium name="The Broad Institute Genome Sequencing Center for Infectious Disease"/>
            <person name="Wu L."/>
            <person name="Ma J."/>
        </authorList>
    </citation>
    <scope>NUCLEOTIDE SEQUENCE [LARGE SCALE GENOMIC DNA]</scope>
    <source>
        <strain evidence="3">CGMCC 1.12286</strain>
    </source>
</reference>
<sequence length="171" mass="18794">MKPADPRTDKAIRTSTIVTGSIVIKRKKPFRQPRVEGRIAKRIRELQKEVHHLARAQEKTEHRFDRLKASQNEMQTEINELATTQTALEQEVSALSTTVQQLETEIETGITPFPGLQDLLQSAINQVATISTPGGTVSGTVVEVGTDAVLLQESTGDLLVVPFAKITTVQV</sequence>
<keyword evidence="1" id="KW-0175">Coiled coil</keyword>
<evidence type="ECO:0008006" key="4">
    <source>
        <dbReference type="Google" id="ProtNLM"/>
    </source>
</evidence>
<organism evidence="2 3">
    <name type="scientific">Alicyclobacillus fodiniaquatilis</name>
    <dbReference type="NCBI Taxonomy" id="1661150"/>
    <lineage>
        <taxon>Bacteria</taxon>
        <taxon>Bacillati</taxon>
        <taxon>Bacillota</taxon>
        <taxon>Bacilli</taxon>
        <taxon>Bacillales</taxon>
        <taxon>Alicyclobacillaceae</taxon>
        <taxon>Alicyclobacillus</taxon>
    </lineage>
</organism>